<evidence type="ECO:0000313" key="4">
    <source>
        <dbReference type="RefSeq" id="XP_022251615.1"/>
    </source>
</evidence>
<dbReference type="InterPro" id="IPR036383">
    <property type="entry name" value="TSP1_rpt_sf"/>
</dbReference>
<dbReference type="InterPro" id="IPR038877">
    <property type="entry name" value="THSD1"/>
</dbReference>
<dbReference type="SUPFAM" id="SSF82895">
    <property type="entry name" value="TSP-1 type 1 repeat"/>
    <property type="match status" value="1"/>
</dbReference>
<keyword evidence="2" id="KW-0812">Transmembrane</keyword>
<sequence>MSSWQYSDIVFTKELPEWLFHNFEDITLECNIFDRAGFYQIQVLQISYYNPLFVKSEWIQAIWSTRYSLKVPNISFTSCPDRGVAVQYHYPRCVLGRDLIRVFGSSQKLGVITGTDYIFESKIKVGSYTSLFPCDIFLSGYEIYCFTYVSMGRNGAVFDIKNVCVPNDLDAVRNQYVWTSWSSWTGCSAVCGVGVRSRYRLCAKAFHCEGSSIETKSCQVTNCPETTTFLSDSFYQVMCNCSCTVNVTGKGMLLAYASLKSCRHTPVWLLKAMPTGTISVQFHEINFNTKNVWLVTRDGNSKVGILLNVLKSVSSEKIFSQSPILQIELQTAYYSGDEIVEFKAEFNRIGKKSIVPLNGFPAQSSKELSSVHLVIIIFVSVLFGVILLLLLLQQLHFSYRQKTTSFLCSSTCSSLTTITKSCSNVNAPDVATSLSELSCSPTISWQDKGRPSGNSSPEDFLQDTFLFHSTSSVYTIMPQQNSCTEVEKANDSSFAQPTVQNSNETKTPCPSVKPKKSILKTSKHITSHVEKKNKKPSYSPSLAKVIRNNCATVKNALSETSVALSEDGFEYDYYDYTCHDIPGSFFCSNPAFMDWPPFIPIPPNSVLPDVLLQQSSPTHSSNLNNLESSL</sequence>
<accession>A0ABM1T6V9</accession>
<feature type="compositionally biased region" description="Polar residues" evidence="1">
    <location>
        <begin position="494"/>
        <end position="508"/>
    </location>
</feature>
<dbReference type="Proteomes" id="UP000694941">
    <property type="component" value="Unplaced"/>
</dbReference>
<dbReference type="PROSITE" id="PS50092">
    <property type="entry name" value="TSP1"/>
    <property type="match status" value="1"/>
</dbReference>
<gene>
    <name evidence="4" type="primary">LOC106467719</name>
</gene>
<keyword evidence="2" id="KW-0472">Membrane</keyword>
<evidence type="ECO:0000256" key="1">
    <source>
        <dbReference type="SAM" id="MobiDB-lite"/>
    </source>
</evidence>
<dbReference type="Gene3D" id="2.20.100.10">
    <property type="entry name" value="Thrombospondin type-1 (TSP1) repeat"/>
    <property type="match status" value="1"/>
</dbReference>
<name>A0ABM1T6V9_LIMPO</name>
<keyword evidence="2" id="KW-1133">Transmembrane helix</keyword>
<dbReference type="SMART" id="SM00209">
    <property type="entry name" value="TSP1"/>
    <property type="match status" value="1"/>
</dbReference>
<protein>
    <submittedName>
        <fullName evidence="4">Uncharacterized protein LOC106467719</fullName>
    </submittedName>
</protein>
<dbReference type="Pfam" id="PF00090">
    <property type="entry name" value="TSP_1"/>
    <property type="match status" value="1"/>
</dbReference>
<dbReference type="PANTHER" id="PTHR16311:SF3">
    <property type="entry name" value="THROMBOSPONDIN TYPE-1 DOMAIN-CONTAINING PROTEIN 1"/>
    <property type="match status" value="1"/>
</dbReference>
<feature type="transmembrane region" description="Helical" evidence="2">
    <location>
        <begin position="371"/>
        <end position="392"/>
    </location>
</feature>
<dbReference type="PANTHER" id="PTHR16311">
    <property type="entry name" value="THROMBOSPONDIN TYPE I DOMAIN-CONTAINING 1"/>
    <property type="match status" value="1"/>
</dbReference>
<proteinExistence type="predicted"/>
<reference evidence="4" key="1">
    <citation type="submission" date="2025-08" db="UniProtKB">
        <authorList>
            <consortium name="RefSeq"/>
        </authorList>
    </citation>
    <scope>IDENTIFICATION</scope>
    <source>
        <tissue evidence="4">Muscle</tissue>
    </source>
</reference>
<evidence type="ECO:0000256" key="2">
    <source>
        <dbReference type="SAM" id="Phobius"/>
    </source>
</evidence>
<evidence type="ECO:0000313" key="3">
    <source>
        <dbReference type="Proteomes" id="UP000694941"/>
    </source>
</evidence>
<dbReference type="RefSeq" id="XP_022251615.1">
    <property type="nucleotide sequence ID" value="XM_022395907.1"/>
</dbReference>
<dbReference type="GeneID" id="106467719"/>
<keyword evidence="3" id="KW-1185">Reference proteome</keyword>
<feature type="region of interest" description="Disordered" evidence="1">
    <location>
        <begin position="494"/>
        <end position="513"/>
    </location>
</feature>
<dbReference type="InterPro" id="IPR000884">
    <property type="entry name" value="TSP1_rpt"/>
</dbReference>
<organism evidence="3 4">
    <name type="scientific">Limulus polyphemus</name>
    <name type="common">Atlantic horseshoe crab</name>
    <dbReference type="NCBI Taxonomy" id="6850"/>
    <lineage>
        <taxon>Eukaryota</taxon>
        <taxon>Metazoa</taxon>
        <taxon>Ecdysozoa</taxon>
        <taxon>Arthropoda</taxon>
        <taxon>Chelicerata</taxon>
        <taxon>Merostomata</taxon>
        <taxon>Xiphosura</taxon>
        <taxon>Limulidae</taxon>
        <taxon>Limulus</taxon>
    </lineage>
</organism>